<dbReference type="InterPro" id="IPR015360">
    <property type="entry name" value="XPC-bd"/>
</dbReference>
<dbReference type="CDD" id="cd01805">
    <property type="entry name" value="Ubl_Rad23"/>
    <property type="match status" value="1"/>
</dbReference>
<dbReference type="InterPro" id="IPR029071">
    <property type="entry name" value="Ubiquitin-like_domsf"/>
</dbReference>
<dbReference type="FunFam" id="1.10.8.10:FF:000002">
    <property type="entry name" value="UV excision repair protein RAD23 homolog"/>
    <property type="match status" value="1"/>
</dbReference>
<dbReference type="SMART" id="SM00165">
    <property type="entry name" value="UBA"/>
    <property type="match status" value="2"/>
</dbReference>
<dbReference type="InterPro" id="IPR004806">
    <property type="entry name" value="Rad23"/>
</dbReference>
<accession>A0A6B2L4U4</accession>
<dbReference type="PANTHER" id="PTHR10621">
    <property type="entry name" value="UV EXCISION REPAIR PROTEIN RAD23"/>
    <property type="match status" value="1"/>
</dbReference>
<dbReference type="Gene3D" id="1.10.10.540">
    <property type="entry name" value="XPC-binding domain"/>
    <property type="match status" value="1"/>
</dbReference>
<name>A0A6B2L4U4_9EUKA</name>
<dbReference type="GO" id="GO:0070628">
    <property type="term" value="F:proteasome binding"/>
    <property type="evidence" value="ECO:0007669"/>
    <property type="project" value="TreeGrafter"/>
</dbReference>
<dbReference type="InterPro" id="IPR036353">
    <property type="entry name" value="XPC-bd_sf"/>
</dbReference>
<feature type="region of interest" description="Disordered" evidence="6">
    <location>
        <begin position="192"/>
        <end position="249"/>
    </location>
</feature>
<dbReference type="SMART" id="SM00213">
    <property type="entry name" value="UBQ"/>
    <property type="match status" value="1"/>
</dbReference>
<keyword evidence="3 5" id="KW-0234">DNA repair</keyword>
<dbReference type="EMBL" id="GIBP01003007">
    <property type="protein sequence ID" value="NDV31976.1"/>
    <property type="molecule type" value="Transcribed_RNA"/>
</dbReference>
<organism evidence="9">
    <name type="scientific">Arcella intermedia</name>
    <dbReference type="NCBI Taxonomy" id="1963864"/>
    <lineage>
        <taxon>Eukaryota</taxon>
        <taxon>Amoebozoa</taxon>
        <taxon>Tubulinea</taxon>
        <taxon>Elardia</taxon>
        <taxon>Arcellinida</taxon>
        <taxon>Sphaerothecina</taxon>
        <taxon>Arcellidae</taxon>
        <taxon>Arcella</taxon>
    </lineage>
</organism>
<dbReference type="GO" id="GO:0005654">
    <property type="term" value="C:nucleoplasm"/>
    <property type="evidence" value="ECO:0007669"/>
    <property type="project" value="TreeGrafter"/>
</dbReference>
<dbReference type="GO" id="GO:0043130">
    <property type="term" value="F:ubiquitin binding"/>
    <property type="evidence" value="ECO:0007669"/>
    <property type="project" value="UniProtKB-UniRule"/>
</dbReference>
<keyword evidence="4 5" id="KW-0539">Nucleus</keyword>
<evidence type="ECO:0000256" key="3">
    <source>
        <dbReference type="ARBA" id="ARBA00023204"/>
    </source>
</evidence>
<evidence type="ECO:0000256" key="6">
    <source>
        <dbReference type="SAM" id="MobiDB-lite"/>
    </source>
</evidence>
<dbReference type="PROSITE" id="PS50053">
    <property type="entry name" value="UBIQUITIN_2"/>
    <property type="match status" value="1"/>
</dbReference>
<evidence type="ECO:0000256" key="1">
    <source>
        <dbReference type="ARBA" id="ARBA00022737"/>
    </source>
</evidence>
<evidence type="ECO:0000256" key="2">
    <source>
        <dbReference type="ARBA" id="ARBA00022763"/>
    </source>
</evidence>
<keyword evidence="2 5" id="KW-0227">DNA damage</keyword>
<dbReference type="Pfam" id="PF00240">
    <property type="entry name" value="ubiquitin"/>
    <property type="match status" value="1"/>
</dbReference>
<dbReference type="SMART" id="SM00727">
    <property type="entry name" value="STI1"/>
    <property type="match status" value="1"/>
</dbReference>
<feature type="compositionally biased region" description="Low complexity" evidence="6">
    <location>
        <begin position="204"/>
        <end position="242"/>
    </location>
</feature>
<dbReference type="InterPro" id="IPR009060">
    <property type="entry name" value="UBA-like_sf"/>
</dbReference>
<dbReference type="PANTHER" id="PTHR10621:SF0">
    <property type="entry name" value="UV EXCISION REPAIR PROTEIN RAD23"/>
    <property type="match status" value="1"/>
</dbReference>
<comment type="function">
    <text evidence="5">Multiubiquitin chain receptor involved in modulation of proteasomal degradation. Involved in nucleotide excision repair.</text>
</comment>
<dbReference type="Gene3D" id="1.10.8.10">
    <property type="entry name" value="DNA helicase RuvA subunit, C-terminal domain"/>
    <property type="match status" value="2"/>
</dbReference>
<comment type="similarity">
    <text evidence="5">Belongs to the RAD23 family.</text>
</comment>
<evidence type="ECO:0000313" key="9">
    <source>
        <dbReference type="EMBL" id="NDV31976.1"/>
    </source>
</evidence>
<dbReference type="GO" id="GO:0005829">
    <property type="term" value="C:cytosol"/>
    <property type="evidence" value="ECO:0007669"/>
    <property type="project" value="TreeGrafter"/>
</dbReference>
<dbReference type="GO" id="GO:0043161">
    <property type="term" value="P:proteasome-mediated ubiquitin-dependent protein catabolic process"/>
    <property type="evidence" value="ECO:0007669"/>
    <property type="project" value="UniProtKB-UniRule"/>
</dbReference>
<keyword evidence="1" id="KW-0677">Repeat</keyword>
<evidence type="ECO:0000256" key="4">
    <source>
        <dbReference type="ARBA" id="ARBA00023242"/>
    </source>
</evidence>
<dbReference type="Gene3D" id="3.10.20.90">
    <property type="entry name" value="Phosphatidylinositol 3-kinase Catalytic Subunit, Chain A, domain 1"/>
    <property type="match status" value="1"/>
</dbReference>
<dbReference type="Pfam" id="PF00627">
    <property type="entry name" value="UBA"/>
    <property type="match status" value="2"/>
</dbReference>
<dbReference type="GO" id="GO:0006289">
    <property type="term" value="P:nucleotide-excision repair"/>
    <property type="evidence" value="ECO:0007669"/>
    <property type="project" value="UniProtKB-UniRule"/>
</dbReference>
<dbReference type="SUPFAM" id="SSF46934">
    <property type="entry name" value="UBA-like"/>
    <property type="match status" value="2"/>
</dbReference>
<dbReference type="InterPro" id="IPR006636">
    <property type="entry name" value="STI1_HS-bd"/>
</dbReference>
<proteinExistence type="inferred from homology"/>
<evidence type="ECO:0000256" key="5">
    <source>
        <dbReference type="RuleBase" id="RU367049"/>
    </source>
</evidence>
<dbReference type="GO" id="GO:0003684">
    <property type="term" value="F:damaged DNA binding"/>
    <property type="evidence" value="ECO:0007669"/>
    <property type="project" value="UniProtKB-UniRule"/>
</dbReference>
<dbReference type="Pfam" id="PF09280">
    <property type="entry name" value="XPC-binding"/>
    <property type="match status" value="1"/>
</dbReference>
<dbReference type="FunFam" id="1.10.8.10:FF:000003">
    <property type="entry name" value="UV excision repair protein RAD23 homolog"/>
    <property type="match status" value="1"/>
</dbReference>
<evidence type="ECO:0000259" key="8">
    <source>
        <dbReference type="PROSITE" id="PS50053"/>
    </source>
</evidence>
<dbReference type="GO" id="GO:0031593">
    <property type="term" value="F:polyubiquitin modification-dependent protein binding"/>
    <property type="evidence" value="ECO:0007669"/>
    <property type="project" value="UniProtKB-UniRule"/>
</dbReference>
<feature type="domain" description="Ubiquitin-like" evidence="8">
    <location>
        <begin position="1"/>
        <end position="77"/>
    </location>
</feature>
<dbReference type="AlphaFoldDB" id="A0A6B2L4U4"/>
<comment type="subcellular location">
    <subcellularLocation>
        <location evidence="5">Nucleus</location>
    </subcellularLocation>
    <subcellularLocation>
        <location evidence="5">Cytoplasm</location>
    </subcellularLocation>
</comment>
<dbReference type="SUPFAM" id="SSF101238">
    <property type="entry name" value="XPC-binding domain"/>
    <property type="match status" value="1"/>
</dbReference>
<dbReference type="CDD" id="cd14281">
    <property type="entry name" value="UBA2_Rad23_like"/>
    <property type="match status" value="1"/>
</dbReference>
<evidence type="ECO:0000259" key="7">
    <source>
        <dbReference type="PROSITE" id="PS50030"/>
    </source>
</evidence>
<dbReference type="InterPro" id="IPR015940">
    <property type="entry name" value="UBA"/>
</dbReference>
<dbReference type="InterPro" id="IPR000626">
    <property type="entry name" value="Ubiquitin-like_dom"/>
</dbReference>
<keyword evidence="5" id="KW-0963">Cytoplasm</keyword>
<dbReference type="SUPFAM" id="SSF54236">
    <property type="entry name" value="Ubiquitin-like"/>
    <property type="match status" value="1"/>
</dbReference>
<sequence>MKIQVRTVNSQVKYDLQVESTLTVDKLKDLIEEKHQHPKAQQVLIFSGKILSGEQTLESYNIKENDFLVLMIKKPAATATAKPATSSAQPTSTAQPPSQPQTQPQSQPQTQPPVQTQTQPTTQPTTSAPTTQPSGESLLSQSASAFVTGPELQAMVESISAMGFPRDQVLLALRAGFGNPDRALDYLLNGIPENRLPQQPAPSGGANRPQQQGAQQGNPPRTQATRPSGPATPSTPSTPSSTGGSGIFTGGVELPVNLLPAHLLRTLPRSAPPSFQLPGGGGQGGLTGNPLIEYLRRHPSFPQILQVAQNNPERLEEVIGNLIQTNPELLQIIQQNQGELNSLFGAPAPSGGAGGAGGGAGGIQLQLTPQDQEAIERLVSLGFPRESALQAYFTFEKDEQLAANFLLSYENDDLMDDFEDGDPDTDEM</sequence>
<reference evidence="9" key="1">
    <citation type="journal article" date="2020" name="J. Eukaryot. Microbiol.">
        <title>De novo Sequencing, Assembly and Annotation of the Transcriptome for the Free-Living Testate Amoeba Arcella intermedia.</title>
        <authorList>
            <person name="Ribeiro G.M."/>
            <person name="Porfirio-Sousa A.L."/>
            <person name="Maurer-Alcala X.X."/>
            <person name="Katz L.A."/>
            <person name="Lahr D.J.G."/>
        </authorList>
    </citation>
    <scope>NUCLEOTIDE SEQUENCE</scope>
</reference>
<dbReference type="PRINTS" id="PR01839">
    <property type="entry name" value="RAD23PROTEIN"/>
</dbReference>
<feature type="region of interest" description="Disordered" evidence="6">
    <location>
        <begin position="80"/>
        <end position="138"/>
    </location>
</feature>
<protein>
    <recommendedName>
        <fullName evidence="5">UV excision repair protein RAD23</fullName>
    </recommendedName>
</protein>
<dbReference type="PROSITE" id="PS50030">
    <property type="entry name" value="UBA"/>
    <property type="match status" value="2"/>
</dbReference>
<feature type="compositionally biased region" description="Low complexity" evidence="6">
    <location>
        <begin position="80"/>
        <end position="134"/>
    </location>
</feature>
<dbReference type="CDD" id="cd14280">
    <property type="entry name" value="UBA1_Rad23_like"/>
    <property type="match status" value="1"/>
</dbReference>
<feature type="domain" description="UBA" evidence="7">
    <location>
        <begin position="150"/>
        <end position="190"/>
    </location>
</feature>
<feature type="domain" description="UBA" evidence="7">
    <location>
        <begin position="369"/>
        <end position="409"/>
    </location>
</feature>